<accession>A0A3F3JET2</accession>
<gene>
    <name evidence="2" type="ORF">A7E06_01730</name>
    <name evidence="3" type="ORF">A7S51_03905</name>
</gene>
<reference evidence="2" key="2">
    <citation type="submission" date="2018-07" db="EMBL/GenBank/DDBJ databases">
        <authorList>
            <consortium name="GenomeTrakr network: Whole genome sequencing for foodborne pathogen traceback"/>
        </authorList>
    </citation>
    <scope>NUCLEOTIDE SEQUENCE [LARGE SCALE GENOMIC DNA]</scope>
    <source>
        <strain evidence="2">CFSAN048114</strain>
    </source>
</reference>
<sequence length="390" mass="45259">MRPGKLFIDLTELSDFLRTELVNKNTILIYAYNGTGKTRLSMVFKDAGKKTIHRPFSVRDHVGQPLTITETIGDTLYFNAFTEDLFHWNNDLEGDADRRLLLNRDSRFFQGLFELEMDNRIRPLLQRYTDFDFRIDTEELTIRFSRTIDGQLIDNIKVSRGEENIFIWCFFLSIVQLALDGAEAYQWVKYVYIDDPISSLDEHNAITVGSHLAQLLNKADNPLKVVISSHHPLFFNVMHNELDAHKSKKVAAYFLSRSRADGSYSLSYTGATPFFHHVAILTELYKAEQSGELYTYHFNMLRSVLEKSASFHGFSNFSACIAQDADDPERILHSRLINILSHGNYSLFEPQPMLDENKSYFRKILHDFLKRYPFNPNLFPQPIEEGEEKL</sequence>
<dbReference type="Proteomes" id="UP000839530">
    <property type="component" value="Unassembled WGS sequence"/>
</dbReference>
<comment type="caution">
    <text evidence="3">The sequence shown here is derived from an EMBL/GenBank/DDBJ whole genome shotgun (WGS) entry which is preliminary data.</text>
</comment>
<dbReference type="EMBL" id="RSUV01000001">
    <property type="protein sequence ID" value="MIV42341.1"/>
    <property type="molecule type" value="Genomic_DNA"/>
</dbReference>
<evidence type="ECO:0000313" key="2">
    <source>
        <dbReference type="EMBL" id="MIV42341.1"/>
    </source>
</evidence>
<organism evidence="3">
    <name type="scientific">Salmonella enterica</name>
    <name type="common">Salmonella choleraesuis</name>
    <dbReference type="NCBI Taxonomy" id="28901"/>
    <lineage>
        <taxon>Bacteria</taxon>
        <taxon>Pseudomonadati</taxon>
        <taxon>Pseudomonadota</taxon>
        <taxon>Gammaproteobacteria</taxon>
        <taxon>Enterobacterales</taxon>
        <taxon>Enterobacteriaceae</taxon>
        <taxon>Salmonella</taxon>
    </lineage>
</organism>
<dbReference type="AlphaFoldDB" id="A0A3F3JET2"/>
<protein>
    <submittedName>
        <fullName evidence="3">Anticodon nuclease</fullName>
    </submittedName>
</protein>
<dbReference type="EMBL" id="MLTE01000002">
    <property type="protein sequence ID" value="OHJ55588.1"/>
    <property type="molecule type" value="Genomic_DNA"/>
</dbReference>
<dbReference type="RefSeq" id="WP_070801374.1">
    <property type="nucleotide sequence ID" value="NZ_MLTE01000002.1"/>
</dbReference>
<dbReference type="SUPFAM" id="SSF52540">
    <property type="entry name" value="P-loop containing nucleoside triphosphate hydrolases"/>
    <property type="match status" value="1"/>
</dbReference>
<evidence type="ECO:0000259" key="1">
    <source>
        <dbReference type="Pfam" id="PF13166"/>
    </source>
</evidence>
<name>A0A3F3JET2_SALER</name>
<dbReference type="InterPro" id="IPR027417">
    <property type="entry name" value="P-loop_NTPase"/>
</dbReference>
<proteinExistence type="predicted"/>
<dbReference type="Proteomes" id="UP000866740">
    <property type="component" value="Unassembled WGS sequence"/>
</dbReference>
<dbReference type="Pfam" id="PF13166">
    <property type="entry name" value="AAA_13"/>
    <property type="match status" value="1"/>
</dbReference>
<feature type="domain" description="Protein CR006 P-loop" evidence="1">
    <location>
        <begin position="123"/>
        <end position="353"/>
    </location>
</feature>
<evidence type="ECO:0000313" key="3">
    <source>
        <dbReference type="EMBL" id="OHJ55588.1"/>
    </source>
</evidence>
<dbReference type="InterPro" id="IPR026866">
    <property type="entry name" value="CR006_AAA"/>
</dbReference>
<reference evidence="3" key="1">
    <citation type="submission" date="2016-09" db="EMBL/GenBank/DDBJ databases">
        <title>Whole genome sequencing of Salmonella enterica.</title>
        <authorList>
            <person name="Bell R."/>
        </authorList>
    </citation>
    <scope>NUCLEOTIDE SEQUENCE [LARGE SCALE GENOMIC DNA]</scope>
    <source>
        <strain evidence="3">CFSAN044929</strain>
    </source>
</reference>
<dbReference type="Gene3D" id="3.40.50.300">
    <property type="entry name" value="P-loop containing nucleotide triphosphate hydrolases"/>
    <property type="match status" value="1"/>
</dbReference>